<evidence type="ECO:0000313" key="2">
    <source>
        <dbReference type="EMBL" id="AEU37584.1"/>
    </source>
</evidence>
<protein>
    <submittedName>
        <fullName evidence="2">Uncharacterized protein</fullName>
    </submittedName>
</protein>
<evidence type="ECO:0000313" key="3">
    <source>
        <dbReference type="Proteomes" id="UP000007113"/>
    </source>
</evidence>
<feature type="region of interest" description="Disordered" evidence="1">
    <location>
        <begin position="64"/>
        <end position="91"/>
    </location>
</feature>
<organism evidence="2 3">
    <name type="scientific">Granulicella mallensis (strain ATCC BAA-1857 / DSM 23137 / MP5ACTX8)</name>
    <dbReference type="NCBI Taxonomy" id="682795"/>
    <lineage>
        <taxon>Bacteria</taxon>
        <taxon>Pseudomonadati</taxon>
        <taxon>Acidobacteriota</taxon>
        <taxon>Terriglobia</taxon>
        <taxon>Terriglobales</taxon>
        <taxon>Acidobacteriaceae</taxon>
        <taxon>Granulicella</taxon>
    </lineage>
</organism>
<dbReference type="Proteomes" id="UP000007113">
    <property type="component" value="Chromosome"/>
</dbReference>
<reference evidence="2 3" key="1">
    <citation type="submission" date="2011-11" db="EMBL/GenBank/DDBJ databases">
        <title>Complete sequence of Granulicella mallensis MP5ACTX8.</title>
        <authorList>
            <consortium name="US DOE Joint Genome Institute"/>
            <person name="Lucas S."/>
            <person name="Copeland A."/>
            <person name="Lapidus A."/>
            <person name="Cheng J.-F."/>
            <person name="Goodwin L."/>
            <person name="Pitluck S."/>
            <person name="Peters L."/>
            <person name="Lu M."/>
            <person name="Detter J.C."/>
            <person name="Han C."/>
            <person name="Tapia R."/>
            <person name="Land M."/>
            <person name="Hauser L."/>
            <person name="Kyrpides N."/>
            <person name="Ivanova N."/>
            <person name="Mikhailova N."/>
            <person name="Pagani I."/>
            <person name="Rawat S."/>
            <person name="Mannisto M."/>
            <person name="Haggblom M."/>
            <person name="Woyke T."/>
        </authorList>
    </citation>
    <scope>NUCLEOTIDE SEQUENCE [LARGE SCALE GENOMIC DNA]</scope>
    <source>
        <strain evidence="3">ATCC BAA-1857 / DSM 23137 / MP5ACTX8</strain>
    </source>
</reference>
<dbReference type="KEGG" id="gma:AciX8_3284"/>
<accession>G8NUP4</accession>
<dbReference type="STRING" id="682795.AciX8_3284"/>
<sequence>MYTLAKRRHVNGFGVSGGLVCVGRILPPLLRLHVRVETRHAHAERPLAKAGVASVKGRGISHPCSAGVAGTERAQRSGGLHKRSAEDWGDPLTRAGAEPLERLGFLMRVRSTQIDGGGPCGKERPAEMGAEDARAAGVREETLPGQLLYALAWLVRVRLRIYSKEFISDSLMDVMVTR</sequence>
<dbReference type="AlphaFoldDB" id="G8NUP4"/>
<gene>
    <name evidence="2" type="ordered locus">AciX8_3284</name>
</gene>
<dbReference type="HOGENOM" id="CLU_1508567_0_0_0"/>
<dbReference type="EMBL" id="CP003130">
    <property type="protein sequence ID" value="AEU37584.1"/>
    <property type="molecule type" value="Genomic_DNA"/>
</dbReference>
<name>G8NUP4_GRAMM</name>
<proteinExistence type="predicted"/>
<keyword evidence="3" id="KW-1185">Reference proteome</keyword>
<evidence type="ECO:0000256" key="1">
    <source>
        <dbReference type="SAM" id="MobiDB-lite"/>
    </source>
</evidence>